<dbReference type="EMBL" id="JARWBG010000055">
    <property type="protein sequence ID" value="MDH2393041.1"/>
    <property type="molecule type" value="Genomic_DNA"/>
</dbReference>
<proteinExistence type="predicted"/>
<protein>
    <submittedName>
        <fullName evidence="1">Uncharacterized protein</fullName>
    </submittedName>
</protein>
<gene>
    <name evidence="1" type="ORF">QCN29_30555</name>
</gene>
<keyword evidence="2" id="KW-1185">Reference proteome</keyword>
<name>A0ABT6HWF3_9ACTN</name>
<dbReference type="RefSeq" id="WP_279932246.1">
    <property type="nucleotide sequence ID" value="NZ_JARWBG010000055.1"/>
</dbReference>
<dbReference type="Proteomes" id="UP001223144">
    <property type="component" value="Unassembled WGS sequence"/>
</dbReference>
<reference evidence="1 2" key="1">
    <citation type="submission" date="2023-04" db="EMBL/GenBank/DDBJ databases">
        <title>Streptomyces chengmaiensis sp. nov. isolated from the stem of mangrove plant in Hainan.</title>
        <authorList>
            <person name="Huang X."/>
            <person name="Zhou S."/>
            <person name="Chu X."/>
            <person name="Xie Y."/>
            <person name="Lin Y."/>
        </authorList>
    </citation>
    <scope>NUCLEOTIDE SEQUENCE [LARGE SCALE GENOMIC DNA]</scope>
    <source>
        <strain evidence="1 2">HNM0663</strain>
    </source>
</reference>
<evidence type="ECO:0000313" key="1">
    <source>
        <dbReference type="EMBL" id="MDH2393041.1"/>
    </source>
</evidence>
<evidence type="ECO:0000313" key="2">
    <source>
        <dbReference type="Proteomes" id="UP001223144"/>
    </source>
</evidence>
<accession>A0ABT6HWF3</accession>
<sequence>MSTDEVCGAFAKEASVSAALKALVGDGRLRDSLSEPDDVLKKLRANGRIAQSGKEDVPRMQQAVPYCVLMSTDDRDVDFRIQFRESLGVPERNARLDQGKTFYASGERADSSDTVAAVFFKCRMKAPAHEIVVHAQLARSDTGVGVQKDAREHQITVLNAAALKVAADLDCQNDTKLAKGVPHVEAGA</sequence>
<organism evidence="1 2">
    <name type="scientific">Streptomyces chengmaiensis</name>
    <dbReference type="NCBI Taxonomy" id="3040919"/>
    <lineage>
        <taxon>Bacteria</taxon>
        <taxon>Bacillati</taxon>
        <taxon>Actinomycetota</taxon>
        <taxon>Actinomycetes</taxon>
        <taxon>Kitasatosporales</taxon>
        <taxon>Streptomycetaceae</taxon>
        <taxon>Streptomyces</taxon>
    </lineage>
</organism>
<comment type="caution">
    <text evidence="1">The sequence shown here is derived from an EMBL/GenBank/DDBJ whole genome shotgun (WGS) entry which is preliminary data.</text>
</comment>